<dbReference type="SUPFAM" id="SSF56672">
    <property type="entry name" value="DNA/RNA polymerases"/>
    <property type="match status" value="2"/>
</dbReference>
<dbReference type="InterPro" id="IPR043502">
    <property type="entry name" value="DNA/RNA_pol_sf"/>
</dbReference>
<dbReference type="SUPFAM" id="SSF53098">
    <property type="entry name" value="Ribonuclease H-like"/>
    <property type="match status" value="1"/>
</dbReference>
<evidence type="ECO:0000313" key="2">
    <source>
        <dbReference type="RefSeq" id="XP_040938027.1"/>
    </source>
</evidence>
<sequence>MDFQDVFPEELPGLPPNHEVEFGIELLPGTALVSIAPYRMALKELVELKGQIQELLDHGFIRPIERVRVDHRKIEAILNWKQPKTVTKIRSFLGLVGYYRRFVEGFSLIAALLTKLLRKSLQFNWTGAHQSLRNSLLSTVIHHMSVSAVESGNTVDFGLNSKGVLYFRGRICVRNDTELRQSILQEWPGHKREVTNFVGRCLTSKKVKAEHQLPSGLLQQVKIPLFKWERVTMDFKLAKLYVSEIVRLHGVPISIISDRNPRFMSGFLKKLHEALDIEVRPDLTFEEDSVQLLDRDIRVLRRKSIPLVKVLWQNHSTEKATWELEDSMHQQYPHLF</sequence>
<reference evidence="1" key="1">
    <citation type="journal article" date="2020" name="Nat. Genet.">
        <title>Genomic diversifications of five Gossypium allopolyploid species and their impact on cotton improvement.</title>
        <authorList>
            <person name="Chen Z.J."/>
            <person name="Sreedasyam A."/>
            <person name="Ando A."/>
            <person name="Song Q."/>
            <person name="De Santiago L.M."/>
            <person name="Hulse-Kemp A.M."/>
            <person name="Ding M."/>
            <person name="Ye W."/>
            <person name="Kirkbride R.C."/>
            <person name="Jenkins J."/>
            <person name="Plott C."/>
            <person name="Lovell J."/>
            <person name="Lin Y.M."/>
            <person name="Vaughn R."/>
            <person name="Liu B."/>
            <person name="Simpson S."/>
            <person name="Scheffler B.E."/>
            <person name="Wen L."/>
            <person name="Saski C.A."/>
            <person name="Grover C.E."/>
            <person name="Hu G."/>
            <person name="Conover J.L."/>
            <person name="Carlson J.W."/>
            <person name="Shu S."/>
            <person name="Boston L.B."/>
            <person name="Williams M."/>
            <person name="Peterson D.G."/>
            <person name="McGee K."/>
            <person name="Jones D.C."/>
            <person name="Wendel J.F."/>
            <person name="Stelly D.M."/>
            <person name="Grimwood J."/>
            <person name="Schmutz J."/>
        </authorList>
    </citation>
    <scope>NUCLEOTIDE SEQUENCE [LARGE SCALE GENOMIC DNA]</scope>
    <source>
        <strain evidence="1">cv. TM-1</strain>
    </source>
</reference>
<dbReference type="PANTHER" id="PTHR35046:SF9">
    <property type="entry name" value="RNA-DIRECTED DNA POLYMERASE"/>
    <property type="match status" value="1"/>
</dbReference>
<proteinExistence type="predicted"/>
<organism evidence="1 2">
    <name type="scientific">Gossypium hirsutum</name>
    <name type="common">Upland cotton</name>
    <name type="synonym">Gossypium mexicanum</name>
    <dbReference type="NCBI Taxonomy" id="3635"/>
    <lineage>
        <taxon>Eukaryota</taxon>
        <taxon>Viridiplantae</taxon>
        <taxon>Streptophyta</taxon>
        <taxon>Embryophyta</taxon>
        <taxon>Tracheophyta</taxon>
        <taxon>Spermatophyta</taxon>
        <taxon>Magnoliopsida</taxon>
        <taxon>eudicotyledons</taxon>
        <taxon>Gunneridae</taxon>
        <taxon>Pentapetalae</taxon>
        <taxon>rosids</taxon>
        <taxon>malvids</taxon>
        <taxon>Malvales</taxon>
        <taxon>Malvaceae</taxon>
        <taxon>Malvoideae</taxon>
        <taxon>Gossypium</taxon>
    </lineage>
</organism>
<dbReference type="Gene3D" id="3.10.10.10">
    <property type="entry name" value="HIV Type 1 Reverse Transcriptase, subunit A, domain 1"/>
    <property type="match status" value="1"/>
</dbReference>
<dbReference type="Proteomes" id="UP000818029">
    <property type="component" value="Chromosome A11"/>
</dbReference>
<gene>
    <name evidence="2" type="primary">LOC121210022</name>
</gene>
<evidence type="ECO:0000313" key="1">
    <source>
        <dbReference type="Proteomes" id="UP000818029"/>
    </source>
</evidence>
<reference evidence="2" key="2">
    <citation type="submission" date="2025-08" db="UniProtKB">
        <authorList>
            <consortium name="RefSeq"/>
        </authorList>
    </citation>
    <scope>IDENTIFICATION</scope>
</reference>
<protein>
    <recommendedName>
        <fullName evidence="3">DNA/RNA polymerases superfamily protein</fullName>
    </recommendedName>
</protein>
<dbReference type="InterPro" id="IPR012337">
    <property type="entry name" value="RNaseH-like_sf"/>
</dbReference>
<dbReference type="Gene3D" id="3.30.70.270">
    <property type="match status" value="1"/>
</dbReference>
<dbReference type="PANTHER" id="PTHR35046">
    <property type="entry name" value="ZINC KNUCKLE (CCHC-TYPE) FAMILY PROTEIN"/>
    <property type="match status" value="1"/>
</dbReference>
<accession>A0ABM2Z773</accession>
<dbReference type="RefSeq" id="XP_040938027.1">
    <property type="nucleotide sequence ID" value="XM_041082093.1"/>
</dbReference>
<keyword evidence="1" id="KW-1185">Reference proteome</keyword>
<dbReference type="InterPro" id="IPR043128">
    <property type="entry name" value="Rev_trsase/Diguanyl_cyclase"/>
</dbReference>
<evidence type="ECO:0008006" key="3">
    <source>
        <dbReference type="Google" id="ProtNLM"/>
    </source>
</evidence>
<name>A0ABM2Z773_GOSHI</name>
<dbReference type="GeneID" id="121210022"/>